<reference evidence="2" key="1">
    <citation type="submission" date="2018-05" db="EMBL/GenBank/DDBJ databases">
        <title>Draft genome of Mucuna pruriens seed.</title>
        <authorList>
            <person name="Nnadi N.E."/>
            <person name="Vos R."/>
            <person name="Hasami M.H."/>
            <person name="Devisetty U.K."/>
            <person name="Aguiy J.C."/>
        </authorList>
    </citation>
    <scope>NUCLEOTIDE SEQUENCE [LARGE SCALE GENOMIC DNA]</scope>
    <source>
        <strain evidence="2">JCA_2017</strain>
    </source>
</reference>
<dbReference type="InterPro" id="IPR043128">
    <property type="entry name" value="Rev_trsase/Diguanyl_cyclase"/>
</dbReference>
<dbReference type="Proteomes" id="UP000257109">
    <property type="component" value="Unassembled WGS sequence"/>
</dbReference>
<dbReference type="SUPFAM" id="SSF56672">
    <property type="entry name" value="DNA/RNA polymerases"/>
    <property type="match status" value="1"/>
</dbReference>
<comment type="caution">
    <text evidence="2">The sequence shown here is derived from an EMBL/GenBank/DDBJ whole genome shotgun (WGS) entry which is preliminary data.</text>
</comment>
<sequence length="92" mass="10395">MDMAPAYNCSQKMWQSSSICLYAYVELKKRLTLALVLVLPNSSETFVVYCDASKMGLSGVLICIIDDILVYSKSREEDAKHLKVMLQVLKDK</sequence>
<organism evidence="2 3">
    <name type="scientific">Mucuna pruriens</name>
    <name type="common">Velvet bean</name>
    <name type="synonym">Dolichos pruriens</name>
    <dbReference type="NCBI Taxonomy" id="157652"/>
    <lineage>
        <taxon>Eukaryota</taxon>
        <taxon>Viridiplantae</taxon>
        <taxon>Streptophyta</taxon>
        <taxon>Embryophyta</taxon>
        <taxon>Tracheophyta</taxon>
        <taxon>Spermatophyta</taxon>
        <taxon>Magnoliopsida</taxon>
        <taxon>eudicotyledons</taxon>
        <taxon>Gunneridae</taxon>
        <taxon>Pentapetalae</taxon>
        <taxon>rosids</taxon>
        <taxon>fabids</taxon>
        <taxon>Fabales</taxon>
        <taxon>Fabaceae</taxon>
        <taxon>Papilionoideae</taxon>
        <taxon>50 kb inversion clade</taxon>
        <taxon>NPAAA clade</taxon>
        <taxon>indigoferoid/millettioid clade</taxon>
        <taxon>Phaseoleae</taxon>
        <taxon>Mucuna</taxon>
    </lineage>
</organism>
<gene>
    <name evidence="2" type="ORF">CR513_33438</name>
</gene>
<feature type="non-terminal residue" evidence="2">
    <location>
        <position position="1"/>
    </location>
</feature>
<dbReference type="Pfam" id="PF17919">
    <property type="entry name" value="RT_RNaseH_2"/>
    <property type="match status" value="1"/>
</dbReference>
<protein>
    <recommendedName>
        <fullName evidence="1">Reverse transcriptase/retrotransposon-derived protein RNase H-like domain-containing protein</fullName>
    </recommendedName>
</protein>
<dbReference type="AlphaFoldDB" id="A0A371G4I3"/>
<evidence type="ECO:0000313" key="2">
    <source>
        <dbReference type="EMBL" id="RDX85381.1"/>
    </source>
</evidence>
<keyword evidence="3" id="KW-1185">Reference proteome</keyword>
<feature type="domain" description="Reverse transcriptase/retrotransposon-derived protein RNase H-like" evidence="1">
    <location>
        <begin position="21"/>
        <end position="73"/>
    </location>
</feature>
<name>A0A371G4I3_MUCPR</name>
<evidence type="ECO:0000259" key="1">
    <source>
        <dbReference type="Pfam" id="PF17919"/>
    </source>
</evidence>
<accession>A0A371G4I3</accession>
<evidence type="ECO:0000313" key="3">
    <source>
        <dbReference type="Proteomes" id="UP000257109"/>
    </source>
</evidence>
<dbReference type="InterPro" id="IPR041577">
    <property type="entry name" value="RT_RNaseH_2"/>
</dbReference>
<proteinExistence type="predicted"/>
<dbReference type="Gene3D" id="3.30.70.270">
    <property type="match status" value="1"/>
</dbReference>
<dbReference type="InterPro" id="IPR043502">
    <property type="entry name" value="DNA/RNA_pol_sf"/>
</dbReference>
<dbReference type="EMBL" id="QJKJ01006809">
    <property type="protein sequence ID" value="RDX85381.1"/>
    <property type="molecule type" value="Genomic_DNA"/>
</dbReference>